<evidence type="ECO:0000313" key="4">
    <source>
        <dbReference type="Proteomes" id="UP000315673"/>
    </source>
</evidence>
<dbReference type="OrthoDB" id="9812774at2"/>
<evidence type="ECO:0000259" key="2">
    <source>
        <dbReference type="Pfam" id="PF12697"/>
    </source>
</evidence>
<organism evidence="3 4">
    <name type="scientific">Sphingomonas panacisoli</name>
    <dbReference type="NCBI Taxonomy" id="1813879"/>
    <lineage>
        <taxon>Bacteria</taxon>
        <taxon>Pseudomonadati</taxon>
        <taxon>Pseudomonadota</taxon>
        <taxon>Alphaproteobacteria</taxon>
        <taxon>Sphingomonadales</taxon>
        <taxon>Sphingomonadaceae</taxon>
        <taxon>Sphingomonas</taxon>
    </lineage>
</organism>
<dbReference type="InterPro" id="IPR050266">
    <property type="entry name" value="AB_hydrolase_sf"/>
</dbReference>
<name>A0A5B8LIV6_9SPHN</name>
<protein>
    <submittedName>
        <fullName evidence="3">Alpha/beta hydrolase</fullName>
    </submittedName>
</protein>
<keyword evidence="3" id="KW-0378">Hydrolase</keyword>
<accession>A0A5B8LIV6</accession>
<dbReference type="KEGG" id="spai:FPZ24_10515"/>
<dbReference type="AlphaFoldDB" id="A0A5B8LIV6"/>
<evidence type="ECO:0000256" key="1">
    <source>
        <dbReference type="SAM" id="SignalP"/>
    </source>
</evidence>
<dbReference type="PANTHER" id="PTHR43798">
    <property type="entry name" value="MONOACYLGLYCEROL LIPASE"/>
    <property type="match status" value="1"/>
</dbReference>
<dbReference type="Gene3D" id="2.60.120.10">
    <property type="entry name" value="Jelly Rolls"/>
    <property type="match status" value="1"/>
</dbReference>
<dbReference type="CDD" id="cd06989">
    <property type="entry name" value="cupin_DRT102"/>
    <property type="match status" value="1"/>
</dbReference>
<dbReference type="EMBL" id="CP042306">
    <property type="protein sequence ID" value="QDZ07866.1"/>
    <property type="molecule type" value="Genomic_DNA"/>
</dbReference>
<dbReference type="SUPFAM" id="SSF51182">
    <property type="entry name" value="RmlC-like cupins"/>
    <property type="match status" value="1"/>
</dbReference>
<dbReference type="InterPro" id="IPR029058">
    <property type="entry name" value="AB_hydrolase_fold"/>
</dbReference>
<proteinExistence type="predicted"/>
<dbReference type="InterPro" id="IPR014710">
    <property type="entry name" value="RmlC-like_jellyroll"/>
</dbReference>
<dbReference type="RefSeq" id="WP_146571779.1">
    <property type="nucleotide sequence ID" value="NZ_CP042306.1"/>
</dbReference>
<dbReference type="InterPro" id="IPR000073">
    <property type="entry name" value="AB_hydrolase_1"/>
</dbReference>
<reference evidence="3 4" key="1">
    <citation type="submission" date="2019-07" db="EMBL/GenBank/DDBJ databases">
        <title>Full genome sequence of Sphingomonas sp. 4R-6-7(HKS19).</title>
        <authorList>
            <person name="Im W.-T."/>
        </authorList>
    </citation>
    <scope>NUCLEOTIDE SEQUENCE [LARGE SCALE GENOMIC DNA]</scope>
    <source>
        <strain evidence="3 4">HKS19</strain>
    </source>
</reference>
<feature type="domain" description="AB hydrolase-1" evidence="2">
    <location>
        <begin position="64"/>
        <end position="309"/>
    </location>
</feature>
<evidence type="ECO:0000313" key="3">
    <source>
        <dbReference type="EMBL" id="QDZ07866.1"/>
    </source>
</evidence>
<dbReference type="Proteomes" id="UP000315673">
    <property type="component" value="Chromosome"/>
</dbReference>
<gene>
    <name evidence="3" type="ORF">FPZ24_10515</name>
</gene>
<dbReference type="GO" id="GO:0016787">
    <property type="term" value="F:hydrolase activity"/>
    <property type="evidence" value="ECO:0007669"/>
    <property type="project" value="UniProtKB-KW"/>
</dbReference>
<dbReference type="SUPFAM" id="SSF53474">
    <property type="entry name" value="alpha/beta-Hydrolases"/>
    <property type="match status" value="1"/>
</dbReference>
<keyword evidence="4" id="KW-1185">Reference proteome</keyword>
<keyword evidence="1" id="KW-0732">Signal</keyword>
<dbReference type="InterPro" id="IPR011051">
    <property type="entry name" value="RmlC_Cupin_sf"/>
</dbReference>
<dbReference type="PANTHER" id="PTHR43798:SF33">
    <property type="entry name" value="HYDROLASE, PUTATIVE (AFU_ORTHOLOGUE AFUA_2G14860)-RELATED"/>
    <property type="match status" value="1"/>
</dbReference>
<dbReference type="GO" id="GO:0016020">
    <property type="term" value="C:membrane"/>
    <property type="evidence" value="ECO:0007669"/>
    <property type="project" value="TreeGrafter"/>
</dbReference>
<feature type="signal peptide" evidence="1">
    <location>
        <begin position="1"/>
        <end position="27"/>
    </location>
</feature>
<dbReference type="Pfam" id="PF12697">
    <property type="entry name" value="Abhydrolase_6"/>
    <property type="match status" value="1"/>
</dbReference>
<feature type="chain" id="PRO_5022875921" evidence="1">
    <location>
        <begin position="28"/>
        <end position="459"/>
    </location>
</feature>
<sequence>MKIISFTRRVAIAAALTTSLVGLDAPAATGKATTTAPASAVRLQEIATNGTVLHVRIAGSGPAVVLLHGYGDTGDMWGPLVAELARNHTVIVPDLRGMGLSARADKGFEKANEAADIIGVMDALGIKRADVVAHDIGNMVAYALAARNADRVTKLVLMDAPIPGIGPWEEILKTPLLWHFRFGGPDMERLVAGRERIYLDRFWNEFSANPANFPEAEREHYAALYAAPGRMHAGFAQFAAFDQDAVDNRAWLAAHGKLTMPVLAIGGEKSFGPMMAIDARAGAIDVQERVIAGAGHWLMEEQPVATVAAIREFLDAQPASPAKDGLAPTALSLDQTQSMTTAGAGTGTSGVAGIKTVLLYGDPAKPGPYVLEIRVPANTAIAAHTHRDNRFATVISGTWYFGFGSNPATARVKALTAGGLYTEPGKLPHFAFTRDEAAVVRITGMGPSDTAFVAVPIAR</sequence>
<dbReference type="Gene3D" id="3.40.50.1820">
    <property type="entry name" value="alpha/beta hydrolase"/>
    <property type="match status" value="1"/>
</dbReference>